<accession>A0A822XKU5</accession>
<evidence type="ECO:0000313" key="2">
    <source>
        <dbReference type="Proteomes" id="UP000607653"/>
    </source>
</evidence>
<dbReference type="Proteomes" id="UP000607653">
    <property type="component" value="Unassembled WGS sequence"/>
</dbReference>
<protein>
    <submittedName>
        <fullName evidence="1">Uncharacterized protein</fullName>
    </submittedName>
</protein>
<organism evidence="1 2">
    <name type="scientific">Nelumbo nucifera</name>
    <name type="common">Sacred lotus</name>
    <dbReference type="NCBI Taxonomy" id="4432"/>
    <lineage>
        <taxon>Eukaryota</taxon>
        <taxon>Viridiplantae</taxon>
        <taxon>Streptophyta</taxon>
        <taxon>Embryophyta</taxon>
        <taxon>Tracheophyta</taxon>
        <taxon>Spermatophyta</taxon>
        <taxon>Magnoliopsida</taxon>
        <taxon>Proteales</taxon>
        <taxon>Nelumbonaceae</taxon>
        <taxon>Nelumbo</taxon>
    </lineage>
</organism>
<gene>
    <name evidence="1" type="ORF">HUJ06_022443</name>
</gene>
<dbReference type="AlphaFoldDB" id="A0A822XKU5"/>
<name>A0A822XKU5_NELNU</name>
<reference evidence="1 2" key="1">
    <citation type="journal article" date="2020" name="Mol. Biol. Evol.">
        <title>Distinct Expression and Methylation Patterns for Genes with Different Fates following a Single Whole-Genome Duplication in Flowering Plants.</title>
        <authorList>
            <person name="Shi T."/>
            <person name="Rahmani R.S."/>
            <person name="Gugger P.F."/>
            <person name="Wang M."/>
            <person name="Li H."/>
            <person name="Zhang Y."/>
            <person name="Li Z."/>
            <person name="Wang Q."/>
            <person name="Van de Peer Y."/>
            <person name="Marchal K."/>
            <person name="Chen J."/>
        </authorList>
    </citation>
    <scope>NUCLEOTIDE SEQUENCE [LARGE SCALE GENOMIC DNA]</scope>
    <source>
        <tissue evidence="1">Leaf</tissue>
    </source>
</reference>
<keyword evidence="2" id="KW-1185">Reference proteome</keyword>
<proteinExistence type="predicted"/>
<evidence type="ECO:0000313" key="1">
    <source>
        <dbReference type="EMBL" id="DAD20980.1"/>
    </source>
</evidence>
<comment type="caution">
    <text evidence="1">The sequence shown here is derived from an EMBL/GenBank/DDBJ whole genome shotgun (WGS) entry which is preliminary data.</text>
</comment>
<dbReference type="EMBL" id="DUZY01000001">
    <property type="protein sequence ID" value="DAD20980.1"/>
    <property type="molecule type" value="Genomic_DNA"/>
</dbReference>
<sequence length="49" mass="5692">MRYSTFPLVSYVFNKFTETVRCSVKTTVELFDSQKHHEDLQASSPLLLP</sequence>